<proteinExistence type="predicted"/>
<evidence type="ECO:0000256" key="1">
    <source>
        <dbReference type="SAM" id="Coils"/>
    </source>
</evidence>
<dbReference type="AlphaFoldDB" id="A0A9N9AU09"/>
<feature type="coiled-coil region" evidence="1">
    <location>
        <begin position="96"/>
        <end position="155"/>
    </location>
</feature>
<evidence type="ECO:0000256" key="2">
    <source>
        <dbReference type="SAM" id="MobiDB-lite"/>
    </source>
</evidence>
<protein>
    <submittedName>
        <fullName evidence="3">17661_t:CDS:1</fullName>
    </submittedName>
</protein>
<reference evidence="3" key="1">
    <citation type="submission" date="2021-06" db="EMBL/GenBank/DDBJ databases">
        <authorList>
            <person name="Kallberg Y."/>
            <person name="Tangrot J."/>
            <person name="Rosling A."/>
        </authorList>
    </citation>
    <scope>NUCLEOTIDE SEQUENCE</scope>
    <source>
        <strain evidence="3">FL966</strain>
    </source>
</reference>
<dbReference type="Proteomes" id="UP000789759">
    <property type="component" value="Unassembled WGS sequence"/>
</dbReference>
<keyword evidence="1" id="KW-0175">Coiled coil</keyword>
<sequence>MAQQSESLRLSLSKNQATIQNHRIQREVDNIRWYFQSPITTAPILNDIVDYLNIIFDAGKRLERLLAILQNNYGLLHQAYEAHRTQHNIFKSRELNNESNDNYKNWKNKCKTLENDLLLADIQLDNKWGKWKTQAQNSEQLILNLNQQIFTLQNNLPINIQANIVLQPLLLPNFSDPVANWDQAFGILRGCLYGQALECALWGRTMAQMNTSNSFRNPSIAHDYANTASNNAITVDVSMIPAEAFTEDWCLAEGHPSDRPANTVNADNANPIIFGNIQIGQALYWLRNEYPTQIQPSQPLQTPQSYYGLQPLGIYQKMQDILMDRFVQWITGEVSEFVSIFKPDLPPKPVIKKVKVNSDDELANFMKKQLKLHIARAVKKATKAQHYCLNCNRTRHNSHKCPWKKKKKAKLRTGNPFKPCKGDQKQIPNSSKLRNKSTVIDKSLQSVVLDMLDSIASID</sequence>
<accession>A0A9N9AU09</accession>
<gene>
    <name evidence="3" type="ORF">CPELLU_LOCUS4252</name>
</gene>
<evidence type="ECO:0000313" key="3">
    <source>
        <dbReference type="EMBL" id="CAG8539991.1"/>
    </source>
</evidence>
<keyword evidence="4" id="KW-1185">Reference proteome</keyword>
<evidence type="ECO:0000313" key="4">
    <source>
        <dbReference type="Proteomes" id="UP000789759"/>
    </source>
</evidence>
<feature type="region of interest" description="Disordered" evidence="2">
    <location>
        <begin position="405"/>
        <end position="434"/>
    </location>
</feature>
<dbReference type="OrthoDB" id="2426996at2759"/>
<organism evidence="3 4">
    <name type="scientific">Cetraspora pellucida</name>
    <dbReference type="NCBI Taxonomy" id="1433469"/>
    <lineage>
        <taxon>Eukaryota</taxon>
        <taxon>Fungi</taxon>
        <taxon>Fungi incertae sedis</taxon>
        <taxon>Mucoromycota</taxon>
        <taxon>Glomeromycotina</taxon>
        <taxon>Glomeromycetes</taxon>
        <taxon>Diversisporales</taxon>
        <taxon>Gigasporaceae</taxon>
        <taxon>Cetraspora</taxon>
    </lineage>
</organism>
<comment type="caution">
    <text evidence="3">The sequence shown here is derived from an EMBL/GenBank/DDBJ whole genome shotgun (WGS) entry which is preliminary data.</text>
</comment>
<name>A0A9N9AU09_9GLOM</name>
<dbReference type="EMBL" id="CAJVQA010002209">
    <property type="protein sequence ID" value="CAG8539991.1"/>
    <property type="molecule type" value="Genomic_DNA"/>
</dbReference>